<dbReference type="InterPro" id="IPR012393">
    <property type="entry name" value="Tricorn_protease"/>
</dbReference>
<proteinExistence type="inferred from homology"/>
<accession>A0ABW5T6E7</accession>
<evidence type="ECO:0000313" key="9">
    <source>
        <dbReference type="Proteomes" id="UP001597476"/>
    </source>
</evidence>
<dbReference type="Proteomes" id="UP001597476">
    <property type="component" value="Unassembled WGS sequence"/>
</dbReference>
<dbReference type="Gene3D" id="3.30.750.44">
    <property type="match status" value="1"/>
</dbReference>
<evidence type="ECO:0000313" key="8">
    <source>
        <dbReference type="EMBL" id="MFD2724841.1"/>
    </source>
</evidence>
<organism evidence="8 9">
    <name type="scientific">Hyunsoonleella rubra</name>
    <dbReference type="NCBI Taxonomy" id="1737062"/>
    <lineage>
        <taxon>Bacteria</taxon>
        <taxon>Pseudomonadati</taxon>
        <taxon>Bacteroidota</taxon>
        <taxon>Flavobacteriia</taxon>
        <taxon>Flavobacteriales</taxon>
        <taxon>Flavobacteriaceae</taxon>
    </lineage>
</organism>
<comment type="similarity">
    <text evidence="2">Belongs to the peptidase S41B family.</text>
</comment>
<dbReference type="PANTHER" id="PTHR43253:SF1">
    <property type="entry name" value="TRICORN PROTEASE HOMOLOG 2-RELATED"/>
    <property type="match status" value="1"/>
</dbReference>
<protein>
    <submittedName>
        <fullName evidence="8">S41 family peptidase</fullName>
    </submittedName>
</protein>
<dbReference type="EMBL" id="JBHULY010000005">
    <property type="protein sequence ID" value="MFD2724841.1"/>
    <property type="molecule type" value="Genomic_DNA"/>
</dbReference>
<evidence type="ECO:0000256" key="4">
    <source>
        <dbReference type="ARBA" id="ARBA00022670"/>
    </source>
</evidence>
<comment type="caution">
    <text evidence="8">The sequence shown here is derived from an EMBL/GenBank/DDBJ whole genome shotgun (WGS) entry which is preliminary data.</text>
</comment>
<dbReference type="Gene3D" id="2.60.120.260">
    <property type="entry name" value="Galactose-binding domain-like"/>
    <property type="match status" value="1"/>
</dbReference>
<sequence length="738" mass="85089">MKKSFLCLTLLLSCISCVQKQNSKKFNLDFEAYNAQMLLPDKWFEWGNYNLQADTVEVHSGNYSAKVSSKNKHDSYGCIAYRIPANFSGKKIKLEGYMKLKNVENGFGGLLLRLDDGNNKSLEFSNMQNQNISGTKNWKKYAIELPFPEEAQRIYIGGILVGKGEAWFDDFVLTIDGKDIQTLKEIEEPVFKAKLDKEFDQNSNVKITSLDDVQIENLELLGRVWGLLKYHHPEIAKGNYNWDYELFRILPKYQNIKNNKERDNLLISWIDNLGNVKICTSCEETVKDAFLKPDLDWIGSEDISDALKEKLQFIIKNRHQGNHYYIEHDRAKNPKFKNEKLYYSISFKDDGFKLLALYRYWNMIQYYFPYKYLTDKNWNTVLKDYIPKVIQTKNKLEYELVMIELIGEINDTHATTYTGFNNVQNKRGKYFAPFKVGFIENKLVVTDYYNPEYKDKSKLKVGDIITHVNGKTIQSILDSVSNYYPASNQTSKFRNISRDILRSNSQQIKVNYLSNNQEKYHNIPLILKDSLNLNWYNWKDEKCYKVLDNNIGYVTLQYISESDIPEIKSKFKDTKGIIIDIRNYPSTFVPFKLGNFFVSSSTPFVKFTKFSIDNPGEFLVIDGPKIPKDRETFKGKLVVLVNEDSQSQSEYTAMAFRAGNNTTIMGSTTAGADGNVSSIYLPGGLLTRFSGIGIYYPDGTETQRVGIVPDIEVKPTIQGIKDGRDEVLEKAIEVILND</sequence>
<name>A0ABW5T6E7_9FLAO</name>
<dbReference type="InterPro" id="IPR036034">
    <property type="entry name" value="PDZ_sf"/>
</dbReference>
<comment type="subcellular location">
    <subcellularLocation>
        <location evidence="1">Cytoplasm</location>
    </subcellularLocation>
</comment>
<keyword evidence="9" id="KW-1185">Reference proteome</keyword>
<evidence type="ECO:0000256" key="2">
    <source>
        <dbReference type="ARBA" id="ARBA00008524"/>
    </source>
</evidence>
<dbReference type="CDD" id="cd07562">
    <property type="entry name" value="Peptidase_S41_TRI"/>
    <property type="match status" value="1"/>
</dbReference>
<dbReference type="Gene3D" id="3.90.226.10">
    <property type="entry name" value="2-enoyl-CoA Hydratase, Chain A, domain 1"/>
    <property type="match status" value="1"/>
</dbReference>
<dbReference type="InterPro" id="IPR005151">
    <property type="entry name" value="Tail-specific_protease"/>
</dbReference>
<gene>
    <name evidence="8" type="ORF">ACFSR8_01335</name>
</gene>
<evidence type="ECO:0000256" key="6">
    <source>
        <dbReference type="ARBA" id="ARBA00022825"/>
    </source>
</evidence>
<reference evidence="9" key="1">
    <citation type="journal article" date="2019" name="Int. J. Syst. Evol. Microbiol.">
        <title>The Global Catalogue of Microorganisms (GCM) 10K type strain sequencing project: providing services to taxonomists for standard genome sequencing and annotation.</title>
        <authorList>
            <consortium name="The Broad Institute Genomics Platform"/>
            <consortium name="The Broad Institute Genome Sequencing Center for Infectious Disease"/>
            <person name="Wu L."/>
            <person name="Ma J."/>
        </authorList>
    </citation>
    <scope>NUCLEOTIDE SEQUENCE [LARGE SCALE GENOMIC DNA]</scope>
    <source>
        <strain evidence="9">KCTC 42398</strain>
    </source>
</reference>
<feature type="domain" description="Tail specific protease" evidence="7">
    <location>
        <begin position="514"/>
        <end position="714"/>
    </location>
</feature>
<keyword evidence="6" id="KW-0720">Serine protease</keyword>
<keyword evidence="3" id="KW-0963">Cytoplasm</keyword>
<evidence type="ECO:0000256" key="5">
    <source>
        <dbReference type="ARBA" id="ARBA00022801"/>
    </source>
</evidence>
<dbReference type="RefSeq" id="WP_380288275.1">
    <property type="nucleotide sequence ID" value="NZ_JBHULY010000005.1"/>
</dbReference>
<dbReference type="SMART" id="SM00245">
    <property type="entry name" value="TSPc"/>
    <property type="match status" value="1"/>
</dbReference>
<evidence type="ECO:0000259" key="7">
    <source>
        <dbReference type="SMART" id="SM00245"/>
    </source>
</evidence>
<keyword evidence="5" id="KW-0378">Hydrolase</keyword>
<dbReference type="InterPro" id="IPR029045">
    <property type="entry name" value="ClpP/crotonase-like_dom_sf"/>
</dbReference>
<dbReference type="Gene3D" id="2.30.42.10">
    <property type="match status" value="1"/>
</dbReference>
<dbReference type="Pfam" id="PF03572">
    <property type="entry name" value="Peptidase_S41"/>
    <property type="match status" value="1"/>
</dbReference>
<keyword evidence="4" id="KW-0645">Protease</keyword>
<dbReference type="PANTHER" id="PTHR43253">
    <property type="entry name" value="TRICORN PROTEASE HOMOLOG 2-RELATED"/>
    <property type="match status" value="1"/>
</dbReference>
<evidence type="ECO:0000256" key="1">
    <source>
        <dbReference type="ARBA" id="ARBA00004496"/>
    </source>
</evidence>
<dbReference type="SUPFAM" id="SSF52096">
    <property type="entry name" value="ClpP/crotonase"/>
    <property type="match status" value="1"/>
</dbReference>
<evidence type="ECO:0000256" key="3">
    <source>
        <dbReference type="ARBA" id="ARBA00022490"/>
    </source>
</evidence>